<reference evidence="1" key="1">
    <citation type="submission" date="2022-12" db="EMBL/GenBank/DDBJ databases">
        <authorList>
            <person name="Petersen C."/>
        </authorList>
    </citation>
    <scope>NUCLEOTIDE SEQUENCE</scope>
    <source>
        <strain evidence="1">IBT 35673</strain>
    </source>
</reference>
<name>A0A9W9Q7P0_PENBR</name>
<dbReference type="EMBL" id="JAPZBQ010000005">
    <property type="protein sequence ID" value="KAJ5327804.1"/>
    <property type="molecule type" value="Genomic_DNA"/>
</dbReference>
<dbReference type="AlphaFoldDB" id="A0A9W9Q7P0"/>
<dbReference type="Proteomes" id="UP001147695">
    <property type="component" value="Unassembled WGS sequence"/>
</dbReference>
<proteinExistence type="predicted"/>
<protein>
    <submittedName>
        <fullName evidence="1">Uncharacterized protein</fullName>
    </submittedName>
</protein>
<evidence type="ECO:0000313" key="2">
    <source>
        <dbReference type="Proteomes" id="UP001147695"/>
    </source>
</evidence>
<reference evidence="1" key="2">
    <citation type="journal article" date="2023" name="IMA Fungus">
        <title>Comparative genomic study of the Penicillium genus elucidates a diverse pangenome and 15 lateral gene transfer events.</title>
        <authorList>
            <person name="Petersen C."/>
            <person name="Sorensen T."/>
            <person name="Nielsen M.R."/>
            <person name="Sondergaard T.E."/>
            <person name="Sorensen J.L."/>
            <person name="Fitzpatrick D.A."/>
            <person name="Frisvad J.C."/>
            <person name="Nielsen K.L."/>
        </authorList>
    </citation>
    <scope>NUCLEOTIDE SEQUENCE</scope>
    <source>
        <strain evidence="1">IBT 35673</strain>
    </source>
</reference>
<sequence>MEQARVPKSVFMFEGANLSDMHDDNAVWVTVILKHHISPADSDERIMQFVVDQIKDGEVVIGPCSLSLVGAQCISLGLPVDRISRYILGALCHADALATWWLEQIREGVIQLDRSHIFGM</sequence>
<evidence type="ECO:0000313" key="1">
    <source>
        <dbReference type="EMBL" id="KAJ5327804.1"/>
    </source>
</evidence>
<gene>
    <name evidence="1" type="ORF">N7452_008194</name>
</gene>
<organism evidence="1 2">
    <name type="scientific">Penicillium brevicompactum</name>
    <dbReference type="NCBI Taxonomy" id="5074"/>
    <lineage>
        <taxon>Eukaryota</taxon>
        <taxon>Fungi</taxon>
        <taxon>Dikarya</taxon>
        <taxon>Ascomycota</taxon>
        <taxon>Pezizomycotina</taxon>
        <taxon>Eurotiomycetes</taxon>
        <taxon>Eurotiomycetidae</taxon>
        <taxon>Eurotiales</taxon>
        <taxon>Aspergillaceae</taxon>
        <taxon>Penicillium</taxon>
    </lineage>
</organism>
<accession>A0A9W9Q7P0</accession>
<comment type="caution">
    <text evidence="1">The sequence shown here is derived from an EMBL/GenBank/DDBJ whole genome shotgun (WGS) entry which is preliminary data.</text>
</comment>